<dbReference type="InterPro" id="IPR024775">
    <property type="entry name" value="DinB-like"/>
</dbReference>
<dbReference type="Proteomes" id="UP000608420">
    <property type="component" value="Unassembled WGS sequence"/>
</dbReference>
<evidence type="ECO:0000313" key="2">
    <source>
        <dbReference type="EMBL" id="GGG06056.1"/>
    </source>
</evidence>
<accession>A0ABQ1VZK9</accession>
<gene>
    <name evidence="2" type="ORF">GCM10010913_29860</name>
</gene>
<dbReference type="EMBL" id="BMIW01000022">
    <property type="protein sequence ID" value="GGG06056.1"/>
    <property type="molecule type" value="Genomic_DNA"/>
</dbReference>
<dbReference type="InterPro" id="IPR034660">
    <property type="entry name" value="DinB/YfiT-like"/>
</dbReference>
<comment type="caution">
    <text evidence="2">The sequence shown here is derived from an EMBL/GenBank/DDBJ whole genome shotgun (WGS) entry which is preliminary data.</text>
</comment>
<proteinExistence type="predicted"/>
<dbReference type="RefSeq" id="WP_162944183.1">
    <property type="nucleotide sequence ID" value="NZ_BMIW01000022.1"/>
</dbReference>
<evidence type="ECO:0000259" key="1">
    <source>
        <dbReference type="Pfam" id="PF12867"/>
    </source>
</evidence>
<feature type="domain" description="DinB-like" evidence="1">
    <location>
        <begin position="25"/>
        <end position="151"/>
    </location>
</feature>
<organism evidence="2 3">
    <name type="scientific">Paenibacillus aceti</name>
    <dbReference type="NCBI Taxonomy" id="1820010"/>
    <lineage>
        <taxon>Bacteria</taxon>
        <taxon>Bacillati</taxon>
        <taxon>Bacillota</taxon>
        <taxon>Bacilli</taxon>
        <taxon>Bacillales</taxon>
        <taxon>Paenibacillaceae</taxon>
        <taxon>Paenibacillus</taxon>
    </lineage>
</organism>
<reference evidence="3" key="1">
    <citation type="journal article" date="2019" name="Int. J. Syst. Evol. Microbiol.">
        <title>The Global Catalogue of Microorganisms (GCM) 10K type strain sequencing project: providing services to taxonomists for standard genome sequencing and annotation.</title>
        <authorList>
            <consortium name="The Broad Institute Genomics Platform"/>
            <consortium name="The Broad Institute Genome Sequencing Center for Infectious Disease"/>
            <person name="Wu L."/>
            <person name="Ma J."/>
        </authorList>
    </citation>
    <scope>NUCLEOTIDE SEQUENCE [LARGE SCALE GENOMIC DNA]</scope>
    <source>
        <strain evidence="3">CGMCC 1.15420</strain>
    </source>
</reference>
<dbReference type="SUPFAM" id="SSF109854">
    <property type="entry name" value="DinB/YfiT-like putative metalloenzymes"/>
    <property type="match status" value="1"/>
</dbReference>
<sequence>MAKTNAELVQEYDGFIGFIDSLEDVLEDGKWGLPIAEGKWTVKDIVCHLMKWDKYFYEEAIHKIELNEPVTVKHLDFNEFNAQAVEYAKSRTRKEICDEFVEYRKRIISSISGLQDEDYLRTYIDGDGKKFSICGYLRSFIPHDKKHKKQIEKFMSMIA</sequence>
<dbReference type="Pfam" id="PF12867">
    <property type="entry name" value="DinB_2"/>
    <property type="match status" value="1"/>
</dbReference>
<name>A0ABQ1VZK9_9BACL</name>
<dbReference type="Gene3D" id="1.20.120.450">
    <property type="entry name" value="dinb family like domain"/>
    <property type="match status" value="1"/>
</dbReference>
<keyword evidence="3" id="KW-1185">Reference proteome</keyword>
<protein>
    <recommendedName>
        <fullName evidence="1">DinB-like domain-containing protein</fullName>
    </recommendedName>
</protein>
<evidence type="ECO:0000313" key="3">
    <source>
        <dbReference type="Proteomes" id="UP000608420"/>
    </source>
</evidence>